<dbReference type="PANTHER" id="PTHR36712:SF1">
    <property type="entry name" value="TRANSMEMBRANE PROTEIN"/>
    <property type="match status" value="1"/>
</dbReference>
<organism evidence="1 2">
    <name type="scientific">Striga asiatica</name>
    <name type="common">Asiatic witchweed</name>
    <name type="synonym">Buchnera asiatica</name>
    <dbReference type="NCBI Taxonomy" id="4170"/>
    <lineage>
        <taxon>Eukaryota</taxon>
        <taxon>Viridiplantae</taxon>
        <taxon>Streptophyta</taxon>
        <taxon>Embryophyta</taxon>
        <taxon>Tracheophyta</taxon>
        <taxon>Spermatophyta</taxon>
        <taxon>Magnoliopsida</taxon>
        <taxon>eudicotyledons</taxon>
        <taxon>Gunneridae</taxon>
        <taxon>Pentapetalae</taxon>
        <taxon>asterids</taxon>
        <taxon>lamiids</taxon>
        <taxon>Lamiales</taxon>
        <taxon>Orobanchaceae</taxon>
        <taxon>Buchnereae</taxon>
        <taxon>Striga</taxon>
    </lineage>
</organism>
<proteinExistence type="predicted"/>
<keyword evidence="2" id="KW-1185">Reference proteome</keyword>
<dbReference type="Proteomes" id="UP000325081">
    <property type="component" value="Unassembled WGS sequence"/>
</dbReference>
<comment type="caution">
    <text evidence="1">The sequence shown here is derived from an EMBL/GenBank/DDBJ whole genome shotgun (WGS) entry which is preliminary data.</text>
</comment>
<evidence type="ECO:0000313" key="1">
    <source>
        <dbReference type="EMBL" id="GER29470.1"/>
    </source>
</evidence>
<sequence length="137" mass="15853">MSLLFHDLPSSMISSETHFTKLISLEDGSLQPEKVASMEAGNRWLISNLLSKKMIGCVTGEEGWRDFSVRNFRERKEAGSLYKAALSNCFEVKDWGPIEWSILAKHFERRGKSPYAYHAKLFDEIRRNKKGSRQHKF</sequence>
<dbReference type="OrthoDB" id="2012779at2759"/>
<dbReference type="PANTHER" id="PTHR36712">
    <property type="entry name" value="TRANSMEMBRANE PROTEIN"/>
    <property type="match status" value="1"/>
</dbReference>
<name>A0A5A7P9Q1_STRAF</name>
<accession>A0A5A7P9Q1</accession>
<dbReference type="AlphaFoldDB" id="A0A5A7P9Q1"/>
<dbReference type="EMBL" id="BKCP01003891">
    <property type="protein sequence ID" value="GER29470.1"/>
    <property type="molecule type" value="Genomic_DNA"/>
</dbReference>
<evidence type="ECO:0000313" key="2">
    <source>
        <dbReference type="Proteomes" id="UP000325081"/>
    </source>
</evidence>
<gene>
    <name evidence="1" type="ORF">STAS_05337</name>
</gene>
<reference evidence="2" key="1">
    <citation type="journal article" date="2019" name="Curr. Biol.">
        <title>Genome Sequence of Striga asiatica Provides Insight into the Evolution of Plant Parasitism.</title>
        <authorList>
            <person name="Yoshida S."/>
            <person name="Kim S."/>
            <person name="Wafula E.K."/>
            <person name="Tanskanen J."/>
            <person name="Kim Y.M."/>
            <person name="Honaas L."/>
            <person name="Yang Z."/>
            <person name="Spallek T."/>
            <person name="Conn C.E."/>
            <person name="Ichihashi Y."/>
            <person name="Cheong K."/>
            <person name="Cui S."/>
            <person name="Der J.P."/>
            <person name="Gundlach H."/>
            <person name="Jiao Y."/>
            <person name="Hori C."/>
            <person name="Ishida J.K."/>
            <person name="Kasahara H."/>
            <person name="Kiba T."/>
            <person name="Kim M.S."/>
            <person name="Koo N."/>
            <person name="Laohavisit A."/>
            <person name="Lee Y.H."/>
            <person name="Lumba S."/>
            <person name="McCourt P."/>
            <person name="Mortimer J.C."/>
            <person name="Mutuku J.M."/>
            <person name="Nomura T."/>
            <person name="Sasaki-Sekimoto Y."/>
            <person name="Seto Y."/>
            <person name="Wang Y."/>
            <person name="Wakatake T."/>
            <person name="Sakakibara H."/>
            <person name="Demura T."/>
            <person name="Yamaguchi S."/>
            <person name="Yoneyama K."/>
            <person name="Manabe R.I."/>
            <person name="Nelson D.C."/>
            <person name="Schulman A.H."/>
            <person name="Timko M.P."/>
            <person name="dePamphilis C.W."/>
            <person name="Choi D."/>
            <person name="Shirasu K."/>
        </authorList>
    </citation>
    <scope>NUCLEOTIDE SEQUENCE [LARGE SCALE GENOMIC DNA]</scope>
    <source>
        <strain evidence="2">cv. UVA1</strain>
    </source>
</reference>
<protein>
    <submittedName>
        <fullName evidence="1">Cytochrome P450</fullName>
    </submittedName>
</protein>